<dbReference type="WBParaSite" id="PS1159_v2.g17781.t1">
    <property type="protein sequence ID" value="PS1159_v2.g17781.t1"/>
    <property type="gene ID" value="PS1159_v2.g17781"/>
</dbReference>
<sequence length="555" mass="61546">MLRHLLSSPSEDIGMVKPLEVEYKPGQEFVPVIPTGYYQYPSTDYNYNILQSQPSVIQQTPYSTIPYQLPATTNVDYTNNNNNSAAPTSTADLYSSTYAMLSADGITTTQPEWAYPIPEKPAEQQQQQYPPAQTYPQQQLQLHNIYPPPQNYPDPNNTILYPYNYQVYYDQSFPSTSAEPPTDLKNRQLSTSAAISGRSAQAAFSESFRKIAKIPKNEQNTFGNGDNNDDERVMCLACKGVYTSRRSLTGHIGRNEKCREIIGRTYLDTLVSTGQSDILPDPNSLEGGISPICPNCNRFISHYKGNIRRHVNQCVKRPSKPSSSNNSSGQPSPNTVNSVAEHYAAMAPVITKDNPAYHQISPECEQDNNNILHPFDQSTCTSFNPSSTTPTSAKKTGKISAVAVQSTNPYSCSWCKFTTVYKGNMKRHLISVHNCTDEILRRISFDLERLRALAPNRPITPLAPQPEKIRGCSGRKRKCRPKNDSKYDDPKRAKLLGENEIPPTAVSDVVASFASSINNNNNNNNGILYQVDEVLVPISSLDSGISSGSSIDNEC</sequence>
<organism evidence="1 2">
    <name type="scientific">Panagrolaimus sp. PS1159</name>
    <dbReference type="NCBI Taxonomy" id="55785"/>
    <lineage>
        <taxon>Eukaryota</taxon>
        <taxon>Metazoa</taxon>
        <taxon>Ecdysozoa</taxon>
        <taxon>Nematoda</taxon>
        <taxon>Chromadorea</taxon>
        <taxon>Rhabditida</taxon>
        <taxon>Tylenchina</taxon>
        <taxon>Panagrolaimomorpha</taxon>
        <taxon>Panagrolaimoidea</taxon>
        <taxon>Panagrolaimidae</taxon>
        <taxon>Panagrolaimus</taxon>
    </lineage>
</organism>
<dbReference type="Proteomes" id="UP000887580">
    <property type="component" value="Unplaced"/>
</dbReference>
<proteinExistence type="predicted"/>
<accession>A0AC35FK47</accession>
<reference evidence="2" key="1">
    <citation type="submission" date="2022-11" db="UniProtKB">
        <authorList>
            <consortium name="WormBaseParasite"/>
        </authorList>
    </citation>
    <scope>IDENTIFICATION</scope>
</reference>
<protein>
    <submittedName>
        <fullName evidence="2">C2H2-type domain-containing protein</fullName>
    </submittedName>
</protein>
<evidence type="ECO:0000313" key="1">
    <source>
        <dbReference type="Proteomes" id="UP000887580"/>
    </source>
</evidence>
<evidence type="ECO:0000313" key="2">
    <source>
        <dbReference type="WBParaSite" id="PS1159_v2.g17781.t1"/>
    </source>
</evidence>
<name>A0AC35FK47_9BILA</name>